<evidence type="ECO:0000259" key="1">
    <source>
        <dbReference type="PROSITE" id="PS50011"/>
    </source>
</evidence>
<evidence type="ECO:0000313" key="2">
    <source>
        <dbReference type="EMBL" id="KAF9463771.1"/>
    </source>
</evidence>
<proteinExistence type="predicted"/>
<dbReference type="PROSITE" id="PS50011">
    <property type="entry name" value="PROTEIN_KINASE_DOM"/>
    <property type="match status" value="1"/>
</dbReference>
<dbReference type="EMBL" id="MU150259">
    <property type="protein sequence ID" value="KAF9463771.1"/>
    <property type="molecule type" value="Genomic_DNA"/>
</dbReference>
<name>A0A9P5Y9I8_9AGAR</name>
<comment type="caution">
    <text evidence="2">The sequence shown here is derived from an EMBL/GenBank/DDBJ whole genome shotgun (WGS) entry which is preliminary data.</text>
</comment>
<dbReference type="AlphaFoldDB" id="A0A9P5Y9I8"/>
<protein>
    <recommendedName>
        <fullName evidence="1">Protein kinase domain-containing protein</fullName>
    </recommendedName>
</protein>
<sequence length="150" mass="17172">MREDLVPYLAEEAGVYNGALAPLQGKAIPRCYGLYVGSGECGQIACLVLEHWGECLHQPFDKLSLDIRMRILERLGEIHRQGLLHGDFAERNVLELNGDIRIIDFDQTEYHDCDCDMNFRPGEKLPDAEEFGCEQLWEVCRSDMRIWDVG</sequence>
<gene>
    <name evidence="2" type="ORF">BDZ94DRAFT_588965</name>
</gene>
<evidence type="ECO:0000313" key="3">
    <source>
        <dbReference type="Proteomes" id="UP000807353"/>
    </source>
</evidence>
<dbReference type="OrthoDB" id="2523749at2759"/>
<accession>A0A9P5Y9I8</accession>
<feature type="domain" description="Protein kinase" evidence="1">
    <location>
        <begin position="1"/>
        <end position="150"/>
    </location>
</feature>
<dbReference type="InterPro" id="IPR000719">
    <property type="entry name" value="Prot_kinase_dom"/>
</dbReference>
<dbReference type="GO" id="GO:0004672">
    <property type="term" value="F:protein kinase activity"/>
    <property type="evidence" value="ECO:0007669"/>
    <property type="project" value="InterPro"/>
</dbReference>
<dbReference type="Proteomes" id="UP000807353">
    <property type="component" value="Unassembled WGS sequence"/>
</dbReference>
<dbReference type="SUPFAM" id="SSF56112">
    <property type="entry name" value="Protein kinase-like (PK-like)"/>
    <property type="match status" value="1"/>
</dbReference>
<dbReference type="Gene3D" id="1.10.510.10">
    <property type="entry name" value="Transferase(Phosphotransferase) domain 1"/>
    <property type="match status" value="1"/>
</dbReference>
<organism evidence="2 3">
    <name type="scientific">Collybia nuda</name>
    <dbReference type="NCBI Taxonomy" id="64659"/>
    <lineage>
        <taxon>Eukaryota</taxon>
        <taxon>Fungi</taxon>
        <taxon>Dikarya</taxon>
        <taxon>Basidiomycota</taxon>
        <taxon>Agaricomycotina</taxon>
        <taxon>Agaricomycetes</taxon>
        <taxon>Agaricomycetidae</taxon>
        <taxon>Agaricales</taxon>
        <taxon>Tricholomatineae</taxon>
        <taxon>Clitocybaceae</taxon>
        <taxon>Collybia</taxon>
    </lineage>
</organism>
<dbReference type="GO" id="GO:0005524">
    <property type="term" value="F:ATP binding"/>
    <property type="evidence" value="ECO:0007669"/>
    <property type="project" value="InterPro"/>
</dbReference>
<dbReference type="InterPro" id="IPR011009">
    <property type="entry name" value="Kinase-like_dom_sf"/>
</dbReference>
<keyword evidence="3" id="KW-1185">Reference proteome</keyword>
<reference evidence="2" key="1">
    <citation type="submission" date="2020-11" db="EMBL/GenBank/DDBJ databases">
        <authorList>
            <consortium name="DOE Joint Genome Institute"/>
            <person name="Ahrendt S."/>
            <person name="Riley R."/>
            <person name="Andreopoulos W."/>
            <person name="Labutti K."/>
            <person name="Pangilinan J."/>
            <person name="Ruiz-Duenas F.J."/>
            <person name="Barrasa J.M."/>
            <person name="Sanchez-Garcia M."/>
            <person name="Camarero S."/>
            <person name="Miyauchi S."/>
            <person name="Serrano A."/>
            <person name="Linde D."/>
            <person name="Babiker R."/>
            <person name="Drula E."/>
            <person name="Ayuso-Fernandez I."/>
            <person name="Pacheco R."/>
            <person name="Padilla G."/>
            <person name="Ferreira P."/>
            <person name="Barriuso J."/>
            <person name="Kellner H."/>
            <person name="Castanera R."/>
            <person name="Alfaro M."/>
            <person name="Ramirez L."/>
            <person name="Pisabarro A.G."/>
            <person name="Kuo A."/>
            <person name="Tritt A."/>
            <person name="Lipzen A."/>
            <person name="He G."/>
            <person name="Yan M."/>
            <person name="Ng V."/>
            <person name="Cullen D."/>
            <person name="Martin F."/>
            <person name="Rosso M.-N."/>
            <person name="Henrissat B."/>
            <person name="Hibbett D."/>
            <person name="Martinez A.T."/>
            <person name="Grigoriev I.V."/>
        </authorList>
    </citation>
    <scope>NUCLEOTIDE SEQUENCE</scope>
    <source>
        <strain evidence="2">CBS 247.69</strain>
    </source>
</reference>